<sequence>MAAPRSVFASDPDRSRGRLFEEPPSKTRSPFRRDCDRVIHSTAFRRLKYKTQVFVFHEGDHYRTRLTHSLEVAQIARALARQLGLDEDLTETLALAHDLGHPPFGHAGERALDACLKAHGGFDHNAQTLRVVTSLEHRYPEFDGLNLTWESLEGIVKHNGPLTERSGLAAGRYRDHGIPVGISEYNLKYDLELWSFASLEAQVAAIADDIAYDAHDIDDGLRAGLFTVDDLKVMPLTAAMIAEIDRHYPALDHARRGAELVRELISRLIGAVISEARSRLLAAKPQSVDDVRNLREVLIAFPAGVARAEAEIKAFLKLHMYRHEWVMRVMGEAERILFDLFARYQNNPGDLPAEWLPPEGGDTETERARRIGNFIAGMTDRFALTEHQRLFDSTPDLR</sequence>
<dbReference type="NCBIfam" id="TIGR01353">
    <property type="entry name" value="dGTP_triPase"/>
    <property type="match status" value="1"/>
</dbReference>
<dbReference type="CDD" id="cd00077">
    <property type="entry name" value="HDc"/>
    <property type="match status" value="1"/>
</dbReference>
<feature type="domain" description="HD" evidence="4">
    <location>
        <begin position="65"/>
        <end position="213"/>
    </location>
</feature>
<dbReference type="InterPro" id="IPR003607">
    <property type="entry name" value="HD/PDEase_dom"/>
</dbReference>
<dbReference type="NCBIfam" id="NF002326">
    <property type="entry name" value="PRK01286.1-1"/>
    <property type="match status" value="1"/>
</dbReference>
<dbReference type="EMBL" id="LT670818">
    <property type="protein sequence ID" value="SHH30721.1"/>
    <property type="molecule type" value="Genomic_DNA"/>
</dbReference>
<dbReference type="InterPro" id="IPR006261">
    <property type="entry name" value="dGTPase"/>
</dbReference>
<dbReference type="Pfam" id="PF13286">
    <property type="entry name" value="HD_assoc"/>
    <property type="match status" value="1"/>
</dbReference>
<dbReference type="Gene3D" id="1.10.3210.10">
    <property type="entry name" value="Hypothetical protein af1432"/>
    <property type="match status" value="1"/>
</dbReference>
<organism evidence="5 6">
    <name type="scientific">Bradyrhizobium erythrophlei</name>
    <dbReference type="NCBI Taxonomy" id="1437360"/>
    <lineage>
        <taxon>Bacteria</taxon>
        <taxon>Pseudomonadati</taxon>
        <taxon>Pseudomonadota</taxon>
        <taxon>Alphaproteobacteria</taxon>
        <taxon>Hyphomicrobiales</taxon>
        <taxon>Nitrobacteraceae</taxon>
        <taxon>Bradyrhizobium</taxon>
    </lineage>
</organism>
<dbReference type="InterPro" id="IPR023023">
    <property type="entry name" value="dNTPase_2"/>
</dbReference>
<gene>
    <name evidence="5" type="ORF">SAMN05444169_6811</name>
</gene>
<evidence type="ECO:0000259" key="4">
    <source>
        <dbReference type="PROSITE" id="PS51831"/>
    </source>
</evidence>
<evidence type="ECO:0000256" key="2">
    <source>
        <dbReference type="HAMAP-Rule" id="MF_01212"/>
    </source>
</evidence>
<dbReference type="Proteomes" id="UP000190675">
    <property type="component" value="Chromosome I"/>
</dbReference>
<reference evidence="5 6" key="1">
    <citation type="submission" date="2016-11" db="EMBL/GenBank/DDBJ databases">
        <authorList>
            <person name="Jaros S."/>
            <person name="Januszkiewicz K."/>
            <person name="Wedrychowicz H."/>
        </authorList>
    </citation>
    <scope>NUCLEOTIDE SEQUENCE [LARGE SCALE GENOMIC DNA]</scope>
    <source>
        <strain evidence="5 6">GAS242</strain>
    </source>
</reference>
<evidence type="ECO:0000256" key="1">
    <source>
        <dbReference type="ARBA" id="ARBA00022801"/>
    </source>
</evidence>
<dbReference type="GO" id="GO:0006203">
    <property type="term" value="P:dGTP catabolic process"/>
    <property type="evidence" value="ECO:0007669"/>
    <property type="project" value="TreeGrafter"/>
</dbReference>
<evidence type="ECO:0000313" key="5">
    <source>
        <dbReference type="EMBL" id="SHH30721.1"/>
    </source>
</evidence>
<dbReference type="Pfam" id="PF01966">
    <property type="entry name" value="HD"/>
    <property type="match status" value="1"/>
</dbReference>
<name>A0A1M5RX14_9BRAD</name>
<dbReference type="SUPFAM" id="SSF109604">
    <property type="entry name" value="HD-domain/PDEase-like"/>
    <property type="match status" value="1"/>
</dbReference>
<dbReference type="InterPro" id="IPR050135">
    <property type="entry name" value="dGTPase-like"/>
</dbReference>
<dbReference type="PANTHER" id="PTHR11373">
    <property type="entry name" value="DEOXYNUCLEOSIDE TRIPHOSPHATE TRIPHOSPHOHYDROLASE"/>
    <property type="match status" value="1"/>
</dbReference>
<feature type="compositionally biased region" description="Basic and acidic residues" evidence="3">
    <location>
        <begin position="11"/>
        <end position="31"/>
    </location>
</feature>
<dbReference type="HAMAP" id="MF_01212">
    <property type="entry name" value="dGTPase_type2"/>
    <property type="match status" value="1"/>
</dbReference>
<dbReference type="PROSITE" id="PS51831">
    <property type="entry name" value="HD"/>
    <property type="match status" value="1"/>
</dbReference>
<dbReference type="GO" id="GO:0008832">
    <property type="term" value="F:dGTPase activity"/>
    <property type="evidence" value="ECO:0007669"/>
    <property type="project" value="TreeGrafter"/>
</dbReference>
<accession>A0A1M5RX14</accession>
<feature type="region of interest" description="Disordered" evidence="3">
    <location>
        <begin position="1"/>
        <end position="31"/>
    </location>
</feature>
<proteinExistence type="inferred from homology"/>
<protein>
    <recommendedName>
        <fullName evidence="2">Deoxyguanosinetriphosphate triphosphohydrolase-like protein</fullName>
    </recommendedName>
</protein>
<dbReference type="NCBIfam" id="NF002328">
    <property type="entry name" value="PRK01286.1-3"/>
    <property type="match status" value="1"/>
</dbReference>
<dbReference type="InterPro" id="IPR006674">
    <property type="entry name" value="HD_domain"/>
</dbReference>
<dbReference type="SMART" id="SM00471">
    <property type="entry name" value="HDc"/>
    <property type="match status" value="1"/>
</dbReference>
<evidence type="ECO:0000256" key="3">
    <source>
        <dbReference type="SAM" id="MobiDB-lite"/>
    </source>
</evidence>
<dbReference type="AlphaFoldDB" id="A0A1M5RX14"/>
<evidence type="ECO:0000313" key="6">
    <source>
        <dbReference type="Proteomes" id="UP000190675"/>
    </source>
</evidence>
<keyword evidence="1 2" id="KW-0378">Hydrolase</keyword>
<comment type="similarity">
    <text evidence="2">Belongs to the dGTPase family. Type 2 subfamily.</text>
</comment>
<dbReference type="PANTHER" id="PTHR11373:SF43">
    <property type="entry name" value="DEOXYGUANOSINETRIPHOSPHATE TRIPHOSPHOHYDROLASE-LIKE PROTEIN"/>
    <property type="match status" value="1"/>
</dbReference>
<dbReference type="InterPro" id="IPR026875">
    <property type="entry name" value="PHydrolase_assoc_dom"/>
</dbReference>